<keyword evidence="2" id="KW-1133">Transmembrane helix</keyword>
<feature type="transmembrane region" description="Helical" evidence="2">
    <location>
        <begin position="418"/>
        <end position="440"/>
    </location>
</feature>
<evidence type="ECO:0008006" key="6">
    <source>
        <dbReference type="Google" id="ProtNLM"/>
    </source>
</evidence>
<dbReference type="Proteomes" id="UP001432190">
    <property type="component" value="Chromosome"/>
</dbReference>
<feature type="region of interest" description="Disordered" evidence="1">
    <location>
        <begin position="42"/>
        <end position="134"/>
    </location>
</feature>
<feature type="signal peptide" evidence="3">
    <location>
        <begin position="1"/>
        <end position="32"/>
    </location>
</feature>
<keyword evidence="3" id="KW-0732">Signal</keyword>
<protein>
    <recommendedName>
        <fullName evidence="6">DUF11 domain-containing protein</fullName>
    </recommendedName>
</protein>
<gene>
    <name evidence="4" type="ORF">OG994_21420</name>
</gene>
<evidence type="ECO:0000256" key="2">
    <source>
        <dbReference type="SAM" id="Phobius"/>
    </source>
</evidence>
<evidence type="ECO:0000256" key="3">
    <source>
        <dbReference type="SAM" id="SignalP"/>
    </source>
</evidence>
<feature type="compositionally biased region" description="Low complexity" evidence="1">
    <location>
        <begin position="86"/>
        <end position="111"/>
    </location>
</feature>
<sequence>MDVPPGRGPRRLPAWGPAVVLGVALAVTPAWAAAGAVGQPVALATDPADPGGGVPTTPPDGPGADPTTAPPTVEPPEETTPPPVSGTPTPVGSAPATATPTAGVPTPLPGTSSRPPVRPSAPGTAPGPSPLGVRVTTGDVVLPQGYWNASGTATTLRVTVANTGSVDARVHLSYTLPAGVTDAGTAGCAATGGHAYRCGGWRVAAGDRFSTLIRVRVSGDAWRRMPLSGSVAVSASAPGVSGTARDDEGFAVLFPPGPPAPGITVEARGVSFDVSGAASDLIVRLANTGTVDAAGRIDVLLPAGVTVPAPPAGCAPLDAARTRCDLGVVRAGDRADLRLPVEATPAAQREAPLAGAVVGRLDPGNGRARQVRTSFRITAAAALATPVAVAVPAGSQGVLVGGAALPDVPDAGSTRRTVIMLVVASALLVALALGLATLSLRRRLAGEPQASADGDLDYRRAGRNATKW</sequence>
<dbReference type="RefSeq" id="WP_328850752.1">
    <property type="nucleotide sequence ID" value="NZ_CP108084.1"/>
</dbReference>
<keyword evidence="2" id="KW-0472">Membrane</keyword>
<keyword evidence="5" id="KW-1185">Reference proteome</keyword>
<name>A0ABZ1S2Q1_9ACTN</name>
<keyword evidence="2" id="KW-0812">Transmembrane</keyword>
<proteinExistence type="predicted"/>
<feature type="chain" id="PRO_5046724133" description="DUF11 domain-containing protein" evidence="3">
    <location>
        <begin position="33"/>
        <end position="468"/>
    </location>
</feature>
<dbReference type="EMBL" id="CP108084">
    <property type="protein sequence ID" value="WUP48164.1"/>
    <property type="molecule type" value="Genomic_DNA"/>
</dbReference>
<evidence type="ECO:0000313" key="4">
    <source>
        <dbReference type="EMBL" id="WUP48164.1"/>
    </source>
</evidence>
<evidence type="ECO:0000256" key="1">
    <source>
        <dbReference type="SAM" id="MobiDB-lite"/>
    </source>
</evidence>
<reference evidence="4" key="1">
    <citation type="submission" date="2022-10" db="EMBL/GenBank/DDBJ databases">
        <title>The complete genomes of actinobacterial strains from the NBC collection.</title>
        <authorList>
            <person name="Joergensen T.S."/>
            <person name="Alvarez Arevalo M."/>
            <person name="Sterndorff E.B."/>
            <person name="Faurdal D."/>
            <person name="Vuksanovic O."/>
            <person name="Mourched A.-S."/>
            <person name="Charusanti P."/>
            <person name="Shaw S."/>
            <person name="Blin K."/>
            <person name="Weber T."/>
        </authorList>
    </citation>
    <scope>NUCLEOTIDE SEQUENCE</scope>
    <source>
        <strain evidence="4">NBC_00256</strain>
    </source>
</reference>
<accession>A0ABZ1S2Q1</accession>
<feature type="compositionally biased region" description="Pro residues" evidence="1">
    <location>
        <begin position="68"/>
        <end position="85"/>
    </location>
</feature>
<evidence type="ECO:0000313" key="5">
    <source>
        <dbReference type="Proteomes" id="UP001432190"/>
    </source>
</evidence>
<organism evidence="4 5">
    <name type="scientific">Micromonospora globbae</name>
    <dbReference type="NCBI Taxonomy" id="1894969"/>
    <lineage>
        <taxon>Bacteria</taxon>
        <taxon>Bacillati</taxon>
        <taxon>Actinomycetota</taxon>
        <taxon>Actinomycetes</taxon>
        <taxon>Micromonosporales</taxon>
        <taxon>Micromonosporaceae</taxon>
        <taxon>Micromonospora</taxon>
    </lineage>
</organism>